<protein>
    <submittedName>
        <fullName evidence="12">PHB depolymerase family esterase</fullName>
    </submittedName>
</protein>
<dbReference type="SUPFAM" id="SSF53474">
    <property type="entry name" value="alpha/beta-Hydrolases"/>
    <property type="match status" value="1"/>
</dbReference>
<evidence type="ECO:0000256" key="8">
    <source>
        <dbReference type="ARBA" id="ARBA00023326"/>
    </source>
</evidence>
<organism evidence="12 13">
    <name type="scientific">Roseibium porphyridii</name>
    <dbReference type="NCBI Taxonomy" id="2866279"/>
    <lineage>
        <taxon>Bacteria</taxon>
        <taxon>Pseudomonadati</taxon>
        <taxon>Pseudomonadota</taxon>
        <taxon>Alphaproteobacteria</taxon>
        <taxon>Hyphomicrobiales</taxon>
        <taxon>Stappiaceae</taxon>
        <taxon>Roseibium</taxon>
    </lineage>
</organism>
<keyword evidence="4" id="KW-0858">Xylan degradation</keyword>
<keyword evidence="6" id="KW-0378">Hydrolase</keyword>
<feature type="domain" description="Phospholipase/carboxylesterase/thioesterase" evidence="11">
    <location>
        <begin position="47"/>
        <end position="193"/>
    </location>
</feature>
<comment type="similarity">
    <text evidence="2">Belongs to the faeC family.</text>
</comment>
<keyword evidence="7" id="KW-0119">Carbohydrate metabolism</keyword>
<dbReference type="Proteomes" id="UP001209803">
    <property type="component" value="Chromosome"/>
</dbReference>
<evidence type="ECO:0000256" key="9">
    <source>
        <dbReference type="ARBA" id="ARBA00025250"/>
    </source>
</evidence>
<evidence type="ECO:0000256" key="3">
    <source>
        <dbReference type="ARBA" id="ARBA00022525"/>
    </source>
</evidence>
<comment type="subcellular location">
    <subcellularLocation>
        <location evidence="1">Secreted</location>
    </subcellularLocation>
</comment>
<feature type="signal peptide" evidence="10">
    <location>
        <begin position="1"/>
        <end position="22"/>
    </location>
</feature>
<name>A0ABY8F0C9_9HYPH</name>
<evidence type="ECO:0000313" key="13">
    <source>
        <dbReference type="Proteomes" id="UP001209803"/>
    </source>
</evidence>
<dbReference type="PANTHER" id="PTHR38050:SF1">
    <property type="entry name" value="FERULOYL ESTERASE C"/>
    <property type="match status" value="1"/>
</dbReference>
<dbReference type="InterPro" id="IPR029058">
    <property type="entry name" value="AB_hydrolase_fold"/>
</dbReference>
<evidence type="ECO:0000256" key="1">
    <source>
        <dbReference type="ARBA" id="ARBA00004613"/>
    </source>
</evidence>
<feature type="chain" id="PRO_5046290134" evidence="10">
    <location>
        <begin position="23"/>
        <end position="272"/>
    </location>
</feature>
<keyword evidence="8" id="KW-0624">Polysaccharide degradation</keyword>
<dbReference type="RefSeq" id="WP_265680844.1">
    <property type="nucleotide sequence ID" value="NZ_CP120863.1"/>
</dbReference>
<accession>A0ABY8F0C9</accession>
<evidence type="ECO:0000256" key="5">
    <source>
        <dbReference type="ARBA" id="ARBA00022729"/>
    </source>
</evidence>
<proteinExistence type="inferred from homology"/>
<keyword evidence="13" id="KW-1185">Reference proteome</keyword>
<dbReference type="Gene3D" id="3.40.50.1820">
    <property type="entry name" value="alpha/beta hydrolase"/>
    <property type="match status" value="1"/>
</dbReference>
<evidence type="ECO:0000256" key="7">
    <source>
        <dbReference type="ARBA" id="ARBA00023277"/>
    </source>
</evidence>
<evidence type="ECO:0000256" key="10">
    <source>
        <dbReference type="SAM" id="SignalP"/>
    </source>
</evidence>
<dbReference type="InterPro" id="IPR043595">
    <property type="entry name" value="FaeB/C/D"/>
</dbReference>
<keyword evidence="5 10" id="KW-0732">Signal</keyword>
<evidence type="ECO:0000256" key="4">
    <source>
        <dbReference type="ARBA" id="ARBA00022651"/>
    </source>
</evidence>
<keyword evidence="3" id="KW-0964">Secreted</keyword>
<dbReference type="EMBL" id="CP120863">
    <property type="protein sequence ID" value="WFE88801.1"/>
    <property type="molecule type" value="Genomic_DNA"/>
</dbReference>
<sequence length="272" mass="29828">MRRWIFLFFAAFAPVLGDTAQACGATSDCSLETGTYRYEAPENISSQLPVVVYFHGYGSSAKNTIEVDRNLVNAALARGYVFLALNGMTRSFEGAKNGWSVHDGQTPLRNEADFARAAVQDLAGKLPLDLSRVLLTGYSMGGSAVLDTACHSPQGFAGFVVLNGAMWTPLPKACSAPVQLFQIHAFSDTVMPLEGLSYGPVSTGDVFAGLKLVREISVESHTPDGFAVSNEMRCRFWQDSAVRFCLYDGDHTWPVDWMQTALDWFEQRFVKP</sequence>
<comment type="function">
    <text evidence="9">Involved in degradation of plant cell walls. Hydrolyzes the feruloyl-arabinose ester bond in arabinoxylans, and the feruloyl-galactose ester bond in pectin. Active against paranitrophenyl-acetate, methyl ferulate and wheat arabinoxylan.</text>
</comment>
<evidence type="ECO:0000259" key="11">
    <source>
        <dbReference type="Pfam" id="PF02230"/>
    </source>
</evidence>
<dbReference type="Pfam" id="PF02230">
    <property type="entry name" value="Abhydrolase_2"/>
    <property type="match status" value="1"/>
</dbReference>
<dbReference type="PANTHER" id="PTHR38050">
    <property type="match status" value="1"/>
</dbReference>
<evidence type="ECO:0000256" key="6">
    <source>
        <dbReference type="ARBA" id="ARBA00022801"/>
    </source>
</evidence>
<evidence type="ECO:0000313" key="12">
    <source>
        <dbReference type="EMBL" id="WFE88801.1"/>
    </source>
</evidence>
<reference evidence="12 13" key="1">
    <citation type="submission" date="2023-03" db="EMBL/GenBank/DDBJ databases">
        <title>Roseibium porphyridii sp. nov. and Roseibium rhodosorbium sp. nov. isolated from marine algae, Porphyridium cruentum and Rhodosorus marinus, respectively.</title>
        <authorList>
            <person name="Lee M.W."/>
            <person name="Choi B.J."/>
            <person name="Lee J.K."/>
            <person name="Choi D.G."/>
            <person name="Baek J.H."/>
            <person name="Bayburt H."/>
            <person name="Kim J.M."/>
            <person name="Han D.M."/>
            <person name="Kim K.H."/>
            <person name="Jeon C.O."/>
        </authorList>
    </citation>
    <scope>NUCLEOTIDE SEQUENCE [LARGE SCALE GENOMIC DNA]</scope>
    <source>
        <strain evidence="12 13">KMA01</strain>
    </source>
</reference>
<evidence type="ECO:0000256" key="2">
    <source>
        <dbReference type="ARBA" id="ARBA00010278"/>
    </source>
</evidence>
<dbReference type="InterPro" id="IPR003140">
    <property type="entry name" value="PLipase/COase/thioEstase"/>
</dbReference>
<gene>
    <name evidence="12" type="ORF">K1718_21970</name>
</gene>